<evidence type="ECO:0000256" key="3">
    <source>
        <dbReference type="SAM" id="MobiDB-lite"/>
    </source>
</evidence>
<comment type="caution">
    <text evidence="5">The sequence shown here is derived from an EMBL/GenBank/DDBJ whole genome shotgun (WGS) entry which is preliminary data.</text>
</comment>
<evidence type="ECO:0000256" key="1">
    <source>
        <dbReference type="ARBA" id="ARBA00022679"/>
    </source>
</evidence>
<dbReference type="InterPro" id="IPR016181">
    <property type="entry name" value="Acyl_CoA_acyltransferase"/>
</dbReference>
<reference evidence="5 6" key="1">
    <citation type="submission" date="2016-01" db="EMBL/GenBank/DDBJ databases">
        <authorList>
            <person name="Brown R."/>
        </authorList>
    </citation>
    <scope>NUCLEOTIDE SEQUENCE [LARGE SCALE GENOMIC DNA]</scope>
    <source>
        <strain evidence="5">Sporomusa sphaeroides DSM 2875</strain>
    </source>
</reference>
<dbReference type="Pfam" id="PF00583">
    <property type="entry name" value="Acetyltransf_1"/>
    <property type="match status" value="1"/>
</dbReference>
<keyword evidence="1" id="KW-0808">Transferase</keyword>
<evidence type="ECO:0000313" key="6">
    <source>
        <dbReference type="Proteomes" id="UP000245702"/>
    </source>
</evidence>
<feature type="region of interest" description="Disordered" evidence="3">
    <location>
        <begin position="326"/>
        <end position="352"/>
    </location>
</feature>
<name>A0ABM9W7I9_9FIRM</name>
<dbReference type="Proteomes" id="UP000245702">
    <property type="component" value="Unassembled WGS sequence"/>
</dbReference>
<evidence type="ECO:0000256" key="2">
    <source>
        <dbReference type="ARBA" id="ARBA00023315"/>
    </source>
</evidence>
<dbReference type="RefSeq" id="WP_075754385.1">
    <property type="nucleotide sequence ID" value="NZ_CP146991.1"/>
</dbReference>
<evidence type="ECO:0000313" key="5">
    <source>
        <dbReference type="EMBL" id="CVK20998.1"/>
    </source>
</evidence>
<evidence type="ECO:0000259" key="4">
    <source>
        <dbReference type="PROSITE" id="PS51186"/>
    </source>
</evidence>
<protein>
    <submittedName>
        <fullName evidence="5">Ribosomal-protein-alanine N-acetyltransferase</fullName>
    </submittedName>
</protein>
<dbReference type="InterPro" id="IPR000182">
    <property type="entry name" value="GNAT_dom"/>
</dbReference>
<keyword evidence="2" id="KW-0012">Acyltransferase</keyword>
<dbReference type="PANTHER" id="PTHR43800">
    <property type="entry name" value="PEPTIDYL-LYSINE N-ACETYLTRANSFERASE YJAB"/>
    <property type="match status" value="1"/>
</dbReference>
<sequence>MPKKPFEDLTIEKVRRDDLGNLEKLFTSAFADEVDIEQVKRRIRRTRQFYYILNPLSKFSLWVKNHFNIYVIKISGELVGFVQVSYINSTQMHIDYIAFSKAYRGQGLGQWVLTMLFSQAADANNYDVILEVRVGNRAYNFYKRLGFREMTEILHYELRLEPAFVLPQVVELPGFRKLTTRERGKLYHLYLESVPTTLRRVIRRTYGEFSPSMMVRHLEWAKNYLMRKQKQDYVVEQDGKIVAWLNMNSYFKVKSHVISLTIHPDYEPLRQGLLSKAIRLIAESYGPGVISTTIYSDDPGKQAVLEQLGFRKELAYYLMFRPAAAKRNDSGKSPAHTTKPWPVSGRPGKKRI</sequence>
<dbReference type="Gene3D" id="3.40.630.30">
    <property type="match status" value="2"/>
</dbReference>
<organism evidence="5 6">
    <name type="scientific">Sporomusa sphaeroides DSM 2875</name>
    <dbReference type="NCBI Taxonomy" id="1337886"/>
    <lineage>
        <taxon>Bacteria</taxon>
        <taxon>Bacillati</taxon>
        <taxon>Bacillota</taxon>
        <taxon>Negativicutes</taxon>
        <taxon>Selenomonadales</taxon>
        <taxon>Sporomusaceae</taxon>
        <taxon>Sporomusa</taxon>
    </lineage>
</organism>
<proteinExistence type="predicted"/>
<accession>A0ABM9W7I9</accession>
<keyword evidence="6" id="KW-1185">Reference proteome</keyword>
<dbReference type="PROSITE" id="PS51186">
    <property type="entry name" value="GNAT"/>
    <property type="match status" value="1"/>
</dbReference>
<dbReference type="SUPFAM" id="SSF55729">
    <property type="entry name" value="Acyl-CoA N-acyltransferases (Nat)"/>
    <property type="match status" value="2"/>
</dbReference>
<dbReference type="EMBL" id="FCOW01000026">
    <property type="protein sequence ID" value="CVK20998.1"/>
    <property type="molecule type" value="Genomic_DNA"/>
</dbReference>
<feature type="domain" description="N-acetyltransferase" evidence="4">
    <location>
        <begin position="9"/>
        <end position="171"/>
    </location>
</feature>
<gene>
    <name evidence="5" type="ORF">SSPH_03675</name>
</gene>
<dbReference type="CDD" id="cd04301">
    <property type="entry name" value="NAT_SF"/>
    <property type="match status" value="1"/>
</dbReference>
<dbReference type="PANTHER" id="PTHR43800:SF1">
    <property type="entry name" value="PEPTIDYL-LYSINE N-ACETYLTRANSFERASE YJAB"/>
    <property type="match status" value="1"/>
</dbReference>